<sequence length="504" mass="50766">MQAGGTGDCCGGEQLGGAGGSGDAATSLRAVTPPRHPQGGCGAWGGGRGQPHTSLGMGTGAYGVPPGGGAGWGPVFPAAGKVVAVAGAPCHRVGPGHGAAGVRAGARAACRPPCLAPGPNLPEIPHSPCWLLGAGAFCPLPHLGGEEVTPCPAEPVPVPRAISPSSKPVAGPSGTRLGLSGCSRDTGRVGGLPRCTGGSRPRSEPAQPPGTHRAVSARPRQLSPGDKTPLVWAPASEQAALLSRRHKGAARGGGLPGPTAAASERCLFRGGPGAGDPQPPELGSPQAGGGVVGGSCRHCPGPAPTWQVPVLQSWARRRWPRSEQRGPPSPGRLRRPPTSPWRSRAASPSPPPACCRSPSGDVSAAPAPLSAPCPSSGPLPAPLGPPGLPSPRCLAVPTPVPPPAEPLSSVSSLEVHFDLLDLTELTDMSDQELAEVFADSDEENAAGDSPSGLHPQAMPRAGYLRSPSWTRAREQGRDKKHLSDSELQPGAVDAFLAVQRPQQE</sequence>
<proteinExistence type="inferred from homology"/>
<evidence type="ECO:0000256" key="1">
    <source>
        <dbReference type="ARBA" id="ARBA00008686"/>
    </source>
</evidence>
<reference evidence="4" key="2">
    <citation type="submission" date="2025-09" db="UniProtKB">
        <authorList>
            <consortium name="Ensembl"/>
        </authorList>
    </citation>
    <scope>IDENTIFICATION</scope>
</reference>
<dbReference type="AlphaFoldDB" id="A0A8C3BU09"/>
<dbReference type="InterPro" id="IPR007531">
    <property type="entry name" value="Dysbindin"/>
</dbReference>
<evidence type="ECO:0000313" key="5">
    <source>
        <dbReference type="Proteomes" id="UP000694556"/>
    </source>
</evidence>
<feature type="region of interest" description="Disordered" evidence="3">
    <location>
        <begin position="18"/>
        <end position="60"/>
    </location>
</feature>
<dbReference type="PANTHER" id="PTHR16294:SF4">
    <property type="entry name" value="DYSBINDIN DOMAIN-CONTAINING PROTEIN 1"/>
    <property type="match status" value="1"/>
</dbReference>
<feature type="region of interest" description="Disordered" evidence="3">
    <location>
        <begin position="242"/>
        <end position="410"/>
    </location>
</feature>
<name>A0A8C3BU09_CAIMO</name>
<feature type="compositionally biased region" description="Pro residues" evidence="3">
    <location>
        <begin position="369"/>
        <end position="389"/>
    </location>
</feature>
<comment type="similarity">
    <text evidence="1">Belongs to the dysbindin family.</text>
</comment>
<keyword evidence="5" id="KW-1185">Reference proteome</keyword>
<dbReference type="Proteomes" id="UP000694556">
    <property type="component" value="Unassembled WGS sequence"/>
</dbReference>
<feature type="compositionally biased region" description="Low complexity" evidence="3">
    <location>
        <begin position="354"/>
        <end position="368"/>
    </location>
</feature>
<feature type="region of interest" description="Disordered" evidence="3">
    <location>
        <begin position="437"/>
        <end position="504"/>
    </location>
</feature>
<dbReference type="GO" id="GO:0005737">
    <property type="term" value="C:cytoplasm"/>
    <property type="evidence" value="ECO:0007669"/>
    <property type="project" value="InterPro"/>
</dbReference>
<dbReference type="Ensembl" id="ENSCMMT00000011389.1">
    <property type="protein sequence ID" value="ENSCMMP00000010338.1"/>
    <property type="gene ID" value="ENSCMMG00000006543.1"/>
</dbReference>
<evidence type="ECO:0000256" key="2">
    <source>
        <dbReference type="ARBA" id="ARBA00040078"/>
    </source>
</evidence>
<evidence type="ECO:0000256" key="3">
    <source>
        <dbReference type="SAM" id="MobiDB-lite"/>
    </source>
</evidence>
<accession>A0A8C3BU09</accession>
<protein>
    <recommendedName>
        <fullName evidence="2">Dysbindin domain-containing protein 1</fullName>
    </recommendedName>
</protein>
<feature type="compositionally biased region" description="Basic and acidic residues" evidence="3">
    <location>
        <begin position="471"/>
        <end position="484"/>
    </location>
</feature>
<feature type="region of interest" description="Disordered" evidence="3">
    <location>
        <begin position="162"/>
        <end position="230"/>
    </location>
</feature>
<evidence type="ECO:0000313" key="4">
    <source>
        <dbReference type="Ensembl" id="ENSCMMP00000010338.1"/>
    </source>
</evidence>
<feature type="compositionally biased region" description="Gly residues" evidence="3">
    <location>
        <begin position="39"/>
        <end position="49"/>
    </location>
</feature>
<organism evidence="4 5">
    <name type="scientific">Cairina moschata</name>
    <name type="common">Muscovy duck</name>
    <dbReference type="NCBI Taxonomy" id="8855"/>
    <lineage>
        <taxon>Eukaryota</taxon>
        <taxon>Metazoa</taxon>
        <taxon>Chordata</taxon>
        <taxon>Craniata</taxon>
        <taxon>Vertebrata</taxon>
        <taxon>Euteleostomi</taxon>
        <taxon>Archelosauria</taxon>
        <taxon>Archosauria</taxon>
        <taxon>Dinosauria</taxon>
        <taxon>Saurischia</taxon>
        <taxon>Theropoda</taxon>
        <taxon>Coelurosauria</taxon>
        <taxon>Aves</taxon>
        <taxon>Neognathae</taxon>
        <taxon>Galloanserae</taxon>
        <taxon>Anseriformes</taxon>
        <taxon>Anatidae</taxon>
        <taxon>Anatinae</taxon>
        <taxon>Cairina</taxon>
    </lineage>
</organism>
<dbReference type="PANTHER" id="PTHR16294">
    <property type="entry name" value="DYSTROBREVIN BINDING PROTEIN 1 DYSBINDIN"/>
    <property type="match status" value="1"/>
</dbReference>
<dbReference type="Pfam" id="PF04440">
    <property type="entry name" value="Dysbindin"/>
    <property type="match status" value="1"/>
</dbReference>
<reference evidence="4" key="1">
    <citation type="submission" date="2025-08" db="UniProtKB">
        <authorList>
            <consortium name="Ensembl"/>
        </authorList>
    </citation>
    <scope>IDENTIFICATION</scope>
</reference>